<dbReference type="RefSeq" id="WP_191829450.1">
    <property type="nucleotide sequence ID" value="NZ_JACYHB010000010.1"/>
</dbReference>
<evidence type="ECO:0000256" key="4">
    <source>
        <dbReference type="ARBA" id="ARBA00022777"/>
    </source>
</evidence>
<evidence type="ECO:0000256" key="5">
    <source>
        <dbReference type="ARBA" id="ARBA00022840"/>
    </source>
</evidence>
<keyword evidence="6" id="KW-1015">Disulfide bond</keyword>
<protein>
    <submittedName>
        <fullName evidence="10">Rhamnulokinase</fullName>
    </submittedName>
</protein>
<dbReference type="GO" id="GO:0004370">
    <property type="term" value="F:glycerol kinase activity"/>
    <property type="evidence" value="ECO:0007669"/>
    <property type="project" value="TreeGrafter"/>
</dbReference>
<evidence type="ECO:0000256" key="1">
    <source>
        <dbReference type="ARBA" id="ARBA00009156"/>
    </source>
</evidence>
<proteinExistence type="inferred from homology"/>
<reference evidence="10" key="1">
    <citation type="journal article" date="2018" name="Curr. Microbiol.">
        <title>Cellulosimicrobium arenosum sp. nov., Isolated from Marine Sediment Sand.</title>
        <authorList>
            <person name="Oh M."/>
            <person name="Kim J.H."/>
            <person name="Yoon J.H."/>
            <person name="Schumann P."/>
            <person name="Kim W."/>
        </authorList>
    </citation>
    <scope>NUCLEOTIDE SEQUENCE</scope>
    <source>
        <strain evidence="10">KCTC 49039</strain>
    </source>
</reference>
<dbReference type="EMBL" id="JACYHB010000010">
    <property type="protein sequence ID" value="MBD8079860.1"/>
    <property type="molecule type" value="Genomic_DNA"/>
</dbReference>
<evidence type="ECO:0000259" key="9">
    <source>
        <dbReference type="Pfam" id="PF02782"/>
    </source>
</evidence>
<evidence type="ECO:0000313" key="11">
    <source>
        <dbReference type="Proteomes" id="UP000610846"/>
    </source>
</evidence>
<evidence type="ECO:0000256" key="6">
    <source>
        <dbReference type="ARBA" id="ARBA00023157"/>
    </source>
</evidence>
<sequence>MSPRPAARATVAAVDLGATSGRVIVGHVGGGELRLRHVARFGNEPVRTRDGLHWNLLELYRQVLAGLAEARRDDAGSLDSVGIDSWAVDYGLLRRGRLLGVPYHYRDDRTAAGVEHVHALVPPDELYRHNGLQHLPFNTVFQLACDADLLPVADRMLLVPDLLAYWLTGAQVAERTNASTTGLLDPRTGEWDTALASRLGVPASILPPLVDPGASLGVLTDEAARVVGQGVPVTAVGSHDTASAVVAVPSTDRDVAYVSCGTWGLVGLELDAPVLTESARAARFTNEGGVDGRVRFLHNVMGLWLLSESVRTWERSATTEQRSSTLAELLDAATAVTGPVTVFDVDDPRFLPPGDIPGRIVAWCREHDVAAPQTRGELVRSIVESLAQAFADTVDEASRLAGRRATVIHVVGGGALNTLLCQATADRSGLTVLAGPVEATAIGNVLVQARALGAVDGTLEDLRDLVLRSSPPVRYEPRAQH</sequence>
<evidence type="ECO:0000256" key="2">
    <source>
        <dbReference type="ARBA" id="ARBA00022679"/>
    </source>
</evidence>
<reference evidence="10" key="2">
    <citation type="submission" date="2020-09" db="EMBL/GenBank/DDBJ databases">
        <authorList>
            <person name="Yu Y."/>
        </authorList>
    </citation>
    <scope>NUCLEOTIDE SEQUENCE</scope>
    <source>
        <strain evidence="10">KCTC 49039</strain>
    </source>
</reference>
<feature type="domain" description="Carbohydrate kinase FGGY C-terminal" evidence="9">
    <location>
        <begin position="256"/>
        <end position="451"/>
    </location>
</feature>
<keyword evidence="7" id="KW-0684">Rhamnose metabolism</keyword>
<accession>A0A927J140</accession>
<dbReference type="CDD" id="cd07771">
    <property type="entry name" value="ASKHA_NBD_FGGY_RhaB-like"/>
    <property type="match status" value="1"/>
</dbReference>
<dbReference type="InterPro" id="IPR043129">
    <property type="entry name" value="ATPase_NBD"/>
</dbReference>
<dbReference type="Proteomes" id="UP000610846">
    <property type="component" value="Unassembled WGS sequence"/>
</dbReference>
<dbReference type="GO" id="GO:0019301">
    <property type="term" value="P:rhamnose catabolic process"/>
    <property type="evidence" value="ECO:0007669"/>
    <property type="project" value="InterPro"/>
</dbReference>
<dbReference type="InterPro" id="IPR013449">
    <property type="entry name" value="Rhamnulokinase"/>
</dbReference>
<dbReference type="AlphaFoldDB" id="A0A927J140"/>
<dbReference type="Pfam" id="PF02782">
    <property type="entry name" value="FGGY_C"/>
    <property type="match status" value="1"/>
</dbReference>
<dbReference type="InterPro" id="IPR018484">
    <property type="entry name" value="FGGY_N"/>
</dbReference>
<dbReference type="Gene3D" id="3.30.420.40">
    <property type="match status" value="2"/>
</dbReference>
<dbReference type="GO" id="GO:0005524">
    <property type="term" value="F:ATP binding"/>
    <property type="evidence" value="ECO:0007669"/>
    <property type="project" value="UniProtKB-KW"/>
</dbReference>
<comment type="caution">
    <text evidence="10">The sequence shown here is derived from an EMBL/GenBank/DDBJ whole genome shotgun (WGS) entry which is preliminary data.</text>
</comment>
<gene>
    <name evidence="10" type="ORF">IF651_12420</name>
</gene>
<name>A0A927J140_9MICO</name>
<keyword evidence="3" id="KW-0547">Nucleotide-binding</keyword>
<keyword evidence="11" id="KW-1185">Reference proteome</keyword>
<dbReference type="PANTHER" id="PTHR10196">
    <property type="entry name" value="SUGAR KINASE"/>
    <property type="match status" value="1"/>
</dbReference>
<evidence type="ECO:0000256" key="7">
    <source>
        <dbReference type="ARBA" id="ARBA00023308"/>
    </source>
</evidence>
<keyword evidence="2" id="KW-0808">Transferase</keyword>
<keyword evidence="4" id="KW-0418">Kinase</keyword>
<dbReference type="InterPro" id="IPR018485">
    <property type="entry name" value="FGGY_C"/>
</dbReference>
<evidence type="ECO:0000313" key="10">
    <source>
        <dbReference type="EMBL" id="MBD8079860.1"/>
    </source>
</evidence>
<comment type="similarity">
    <text evidence="1">Belongs to the FGGY kinase family.</text>
</comment>
<feature type="domain" description="Carbohydrate kinase FGGY N-terminal" evidence="8">
    <location>
        <begin position="12"/>
        <end position="246"/>
    </location>
</feature>
<evidence type="ECO:0000259" key="8">
    <source>
        <dbReference type="Pfam" id="PF00370"/>
    </source>
</evidence>
<dbReference type="SUPFAM" id="SSF53067">
    <property type="entry name" value="Actin-like ATPase domain"/>
    <property type="match status" value="2"/>
</dbReference>
<dbReference type="PANTHER" id="PTHR10196:SF93">
    <property type="entry name" value="L-RHAMNULOKINASE"/>
    <property type="match status" value="1"/>
</dbReference>
<keyword evidence="5" id="KW-0067">ATP-binding</keyword>
<organism evidence="10 11">
    <name type="scientific">Cellulosimicrobium arenosum</name>
    <dbReference type="NCBI Taxonomy" id="2708133"/>
    <lineage>
        <taxon>Bacteria</taxon>
        <taxon>Bacillati</taxon>
        <taxon>Actinomycetota</taxon>
        <taxon>Actinomycetes</taxon>
        <taxon>Micrococcales</taxon>
        <taxon>Promicromonosporaceae</taxon>
        <taxon>Cellulosimicrobium</taxon>
    </lineage>
</organism>
<dbReference type="GO" id="GO:0006071">
    <property type="term" value="P:glycerol metabolic process"/>
    <property type="evidence" value="ECO:0007669"/>
    <property type="project" value="TreeGrafter"/>
</dbReference>
<dbReference type="GO" id="GO:0008993">
    <property type="term" value="F:rhamnulokinase activity"/>
    <property type="evidence" value="ECO:0007669"/>
    <property type="project" value="InterPro"/>
</dbReference>
<dbReference type="GO" id="GO:0005829">
    <property type="term" value="C:cytosol"/>
    <property type="evidence" value="ECO:0007669"/>
    <property type="project" value="TreeGrafter"/>
</dbReference>
<dbReference type="Pfam" id="PF00370">
    <property type="entry name" value="FGGY_N"/>
    <property type="match status" value="1"/>
</dbReference>
<evidence type="ECO:0000256" key="3">
    <source>
        <dbReference type="ARBA" id="ARBA00022741"/>
    </source>
</evidence>